<sequence>MINDTQTNKHQLGALTGASKCQNYYELHFATGETAHFYILADGIFRLLVDPDQNFTEIRTPFIQLAAFTADAFEQSTVRATSDSLIIQAGTYQIIFEQKPFVMSIFDEALHRTRMAQARPLELAANGTSESLVQNKNEYYFGGGLQNGYFSHKGHKIVVARDQITGKGGVILQVPFFWSSAGYGEVRNTKQSGTYDFGKLNPRETTIEHLDRVFDSFYLLGNNPQEMLAKYYTLTGQPMLLPKYMLGLGHIGNFCTTLWQPSQAKERNASKFGSNFYTRTSDTSVVSGRASLNGEENYQFSARAMIDRYRELHLPLSWFIPNYGVNEVSLQAASFFNDYAHNQGVQPGFWHDQSKTLPEQTAFTFTNDADTAADLEQLQRQANKHPFTSSSGGFMGQQKHTALLFGGVGGNWENIATQVAGLIGANLSGQPLAGAAVDGAEGGGNAQIYVRDFQWKSFTPLLFNLDDQGNFSKTPFAYNRRITEINQAYLQLRTRLTSYLYTLNAHAKAGEPIIRPLFLAFPDEQTNYSEQFSSEFMLGDNLLIAPITNGREDENGNARKDNLYLPDQSTMWIDLFTGQKYAGGRVYNNLTYPVWHLPVFVRGGSIFDFGKRDYVFYPQGERETVTYSDNESDDNSIHYETKISSKLDENKLTITIDPAKGDLPGAETMQETKLSILCDSYPHQIAVKVNDREIPLQACGTADAFEHAREGIFYNSSYGLPEFSQYQELNQKALQIKLDSHDITTNKIEITIHNFTYSQQVLVHEVTSGLLPTPKLPAVDSNKITAHSFELAWTRPSRVQIEINHLLYEGISGTSFTCHELTPNTRYIIRIRYVSGNRVSEWSELFGVITKPAAADYAIEQITATSNFTSNPQHPLSYLTDLKLASEWQTEEAATPDHPLELTFTFEQVEKLSRIVFVPRNLDHSGDPTEVSIAISEDGINYTPYAFAQKQAQEDADSTSQENYTAYSDQLQWKADSKNKVVGLRDVQAKAVRLTVYQSSGPIVAAREIFFYRAKK</sequence>
<dbReference type="Proteomes" id="UP001321741">
    <property type="component" value="Chromosome"/>
</dbReference>
<dbReference type="InterPro" id="IPR013783">
    <property type="entry name" value="Ig-like_fold"/>
</dbReference>
<dbReference type="Gene3D" id="2.60.40.1760">
    <property type="entry name" value="glycosyl hydrolase (family 31)"/>
    <property type="match status" value="1"/>
</dbReference>
<dbReference type="SUPFAM" id="SSF51011">
    <property type="entry name" value="Glycosyl hydrolase domain"/>
    <property type="match status" value="1"/>
</dbReference>
<dbReference type="Gene3D" id="3.20.20.80">
    <property type="entry name" value="Glycosidases"/>
    <property type="match status" value="1"/>
</dbReference>
<dbReference type="SUPFAM" id="SSF49785">
    <property type="entry name" value="Galactose-binding domain-like"/>
    <property type="match status" value="1"/>
</dbReference>
<dbReference type="PROSITE" id="PS50853">
    <property type="entry name" value="FN3"/>
    <property type="match status" value="1"/>
</dbReference>
<dbReference type="SMART" id="SM00060">
    <property type="entry name" value="FN3"/>
    <property type="match status" value="1"/>
</dbReference>
<dbReference type="InterPro" id="IPR013780">
    <property type="entry name" value="Glyco_hydro_b"/>
</dbReference>
<feature type="domain" description="Fibronectin type-III" evidence="3">
    <location>
        <begin position="757"/>
        <end position="853"/>
    </location>
</feature>
<dbReference type="SUPFAM" id="SSF51445">
    <property type="entry name" value="(Trans)glycosidases"/>
    <property type="match status" value="1"/>
</dbReference>
<dbReference type="InterPro" id="IPR051816">
    <property type="entry name" value="Glycosyl_Hydrolase_31"/>
</dbReference>
<evidence type="ECO:0000259" key="3">
    <source>
        <dbReference type="PROSITE" id="PS50853"/>
    </source>
</evidence>
<dbReference type="Gene3D" id="2.60.40.1180">
    <property type="entry name" value="Golgi alpha-mannosidase II"/>
    <property type="match status" value="1"/>
</dbReference>
<dbReference type="PANTHER" id="PTHR43863">
    <property type="entry name" value="HYDROLASE, PUTATIVE (AFU_ORTHOLOGUE AFUA_1G03140)-RELATED"/>
    <property type="match status" value="1"/>
</dbReference>
<dbReference type="InterPro" id="IPR036116">
    <property type="entry name" value="FN3_sf"/>
</dbReference>
<accession>A0ABN6SPU9</accession>
<dbReference type="InterPro" id="IPR048395">
    <property type="entry name" value="Glyco_hydro_31_C"/>
</dbReference>
<evidence type="ECO:0000313" key="5">
    <source>
        <dbReference type="Proteomes" id="UP001321741"/>
    </source>
</evidence>
<organism evidence="4 5">
    <name type="scientific">Lactobacillus xylocopicola</name>
    <dbReference type="NCBI Taxonomy" id="2976676"/>
    <lineage>
        <taxon>Bacteria</taxon>
        <taxon>Bacillati</taxon>
        <taxon>Bacillota</taxon>
        <taxon>Bacilli</taxon>
        <taxon>Lactobacillales</taxon>
        <taxon>Lactobacillaceae</taxon>
        <taxon>Lactobacillus</taxon>
    </lineage>
</organism>
<keyword evidence="2" id="KW-0326">Glycosidase</keyword>
<gene>
    <name evidence="4" type="ORF">KIM322_13880</name>
</gene>
<dbReference type="InterPro" id="IPR017853">
    <property type="entry name" value="GH"/>
</dbReference>
<dbReference type="Gene3D" id="2.60.40.10">
    <property type="entry name" value="Immunoglobulins"/>
    <property type="match status" value="1"/>
</dbReference>
<dbReference type="SUPFAM" id="SSF74650">
    <property type="entry name" value="Galactose mutarotase-like"/>
    <property type="match status" value="1"/>
</dbReference>
<dbReference type="RefSeq" id="WP_317637358.1">
    <property type="nucleotide sequence ID" value="NZ_AP026803.1"/>
</dbReference>
<keyword evidence="2" id="KW-0378">Hydrolase</keyword>
<evidence type="ECO:0000313" key="4">
    <source>
        <dbReference type="EMBL" id="BDR61127.1"/>
    </source>
</evidence>
<dbReference type="InterPro" id="IPR000421">
    <property type="entry name" value="FA58C"/>
</dbReference>
<reference evidence="4 5" key="1">
    <citation type="journal article" date="2023" name="Microbiol. Spectr.">
        <title>Symbiosis of Carpenter Bees with Uncharacterized Lactic Acid Bacteria Showing NAD Auxotrophy.</title>
        <authorList>
            <person name="Kawasaki S."/>
            <person name="Ozawa K."/>
            <person name="Mori T."/>
            <person name="Yamamoto A."/>
            <person name="Ito M."/>
            <person name="Ohkuma M."/>
            <person name="Sakamoto M."/>
            <person name="Matsutani M."/>
        </authorList>
    </citation>
    <scope>NUCLEOTIDE SEQUENCE [LARGE SCALE GENOMIC DNA]</scope>
    <source>
        <strain evidence="4 5">Kim32-2</strain>
    </source>
</reference>
<dbReference type="InterPro" id="IPR011013">
    <property type="entry name" value="Gal_mutarotase_sf_dom"/>
</dbReference>
<proteinExistence type="inferred from homology"/>
<dbReference type="EMBL" id="AP026803">
    <property type="protein sequence ID" value="BDR61127.1"/>
    <property type="molecule type" value="Genomic_DNA"/>
</dbReference>
<protein>
    <submittedName>
        <fullName evidence="4">Alpha-glucosidase</fullName>
    </submittedName>
</protein>
<dbReference type="InterPro" id="IPR008979">
    <property type="entry name" value="Galactose-bd-like_sf"/>
</dbReference>
<dbReference type="InterPro" id="IPR000322">
    <property type="entry name" value="Glyco_hydro_31_TIM"/>
</dbReference>
<evidence type="ECO:0000256" key="2">
    <source>
        <dbReference type="RuleBase" id="RU361185"/>
    </source>
</evidence>
<dbReference type="Pfam" id="PF00754">
    <property type="entry name" value="F5_F8_type_C"/>
    <property type="match status" value="1"/>
</dbReference>
<dbReference type="InterPro" id="IPR003961">
    <property type="entry name" value="FN3_dom"/>
</dbReference>
<dbReference type="Pfam" id="PF01055">
    <property type="entry name" value="Glyco_hydro_31_2nd"/>
    <property type="match status" value="1"/>
</dbReference>
<name>A0ABN6SPU9_9LACO</name>
<dbReference type="CDD" id="cd00063">
    <property type="entry name" value="FN3"/>
    <property type="match status" value="1"/>
</dbReference>
<keyword evidence="5" id="KW-1185">Reference proteome</keyword>
<dbReference type="Pfam" id="PF21365">
    <property type="entry name" value="Glyco_hydro_31_3rd"/>
    <property type="match status" value="1"/>
</dbReference>
<dbReference type="PANTHER" id="PTHR43863:SF2">
    <property type="entry name" value="MALTASE-GLUCOAMYLASE"/>
    <property type="match status" value="1"/>
</dbReference>
<dbReference type="SUPFAM" id="SSF49265">
    <property type="entry name" value="Fibronectin type III"/>
    <property type="match status" value="1"/>
</dbReference>
<dbReference type="CDD" id="cd14752">
    <property type="entry name" value="GH31_N"/>
    <property type="match status" value="1"/>
</dbReference>
<evidence type="ECO:0000256" key="1">
    <source>
        <dbReference type="ARBA" id="ARBA00007806"/>
    </source>
</evidence>
<comment type="similarity">
    <text evidence="1 2">Belongs to the glycosyl hydrolase 31 family.</text>
</comment>
<dbReference type="Gene3D" id="2.60.120.260">
    <property type="entry name" value="Galactose-binding domain-like"/>
    <property type="match status" value="1"/>
</dbReference>